<dbReference type="GO" id="GO:0016042">
    <property type="term" value="P:lipid catabolic process"/>
    <property type="evidence" value="ECO:0007669"/>
    <property type="project" value="UniProtKB-KW"/>
</dbReference>
<dbReference type="Proteomes" id="UP001458880">
    <property type="component" value="Unassembled WGS sequence"/>
</dbReference>
<dbReference type="PANTHER" id="PTHR43856:SF1">
    <property type="entry name" value="MITOCHONDRIAL CARDIOLIPIN HYDROLASE"/>
    <property type="match status" value="1"/>
</dbReference>
<evidence type="ECO:0000256" key="4">
    <source>
        <dbReference type="ARBA" id="ARBA00038012"/>
    </source>
</evidence>
<gene>
    <name evidence="8" type="ORF">QE152_g23647</name>
</gene>
<dbReference type="SUPFAM" id="SSF56024">
    <property type="entry name" value="Phospholipase D/nuclease"/>
    <property type="match status" value="1"/>
</dbReference>
<evidence type="ECO:0000256" key="2">
    <source>
        <dbReference type="ARBA" id="ARBA00022963"/>
    </source>
</evidence>
<dbReference type="AlphaFoldDB" id="A0AAW1KGJ9"/>
<keyword evidence="9" id="KW-1185">Reference proteome</keyword>
<accession>A0AAW1KGJ9</accession>
<dbReference type="GO" id="GO:0005739">
    <property type="term" value="C:mitochondrion"/>
    <property type="evidence" value="ECO:0007669"/>
    <property type="project" value="TreeGrafter"/>
</dbReference>
<evidence type="ECO:0000313" key="8">
    <source>
        <dbReference type="EMBL" id="KAK9717589.1"/>
    </source>
</evidence>
<keyword evidence="2" id="KW-0442">Lipid degradation</keyword>
<dbReference type="PANTHER" id="PTHR43856">
    <property type="entry name" value="CARDIOLIPIN HYDROLASE"/>
    <property type="match status" value="1"/>
</dbReference>
<protein>
    <recommendedName>
        <fullName evidence="5">Mitochondrial cardiolipin hydrolase</fullName>
    </recommendedName>
    <alternativeName>
        <fullName evidence="6">Mitochondrial phospholipase</fullName>
    </alternativeName>
</protein>
<dbReference type="InterPro" id="IPR051406">
    <property type="entry name" value="PLD_domain"/>
</dbReference>
<dbReference type="GO" id="GO:0016891">
    <property type="term" value="F:RNA endonuclease activity producing 5'-phosphomonoesters, hydrolytic mechanism"/>
    <property type="evidence" value="ECO:0007669"/>
    <property type="project" value="TreeGrafter"/>
</dbReference>
<dbReference type="InterPro" id="IPR025202">
    <property type="entry name" value="PLD-like_dom"/>
</dbReference>
<organism evidence="8 9">
    <name type="scientific">Popillia japonica</name>
    <name type="common">Japanese beetle</name>
    <dbReference type="NCBI Taxonomy" id="7064"/>
    <lineage>
        <taxon>Eukaryota</taxon>
        <taxon>Metazoa</taxon>
        <taxon>Ecdysozoa</taxon>
        <taxon>Arthropoda</taxon>
        <taxon>Hexapoda</taxon>
        <taxon>Insecta</taxon>
        <taxon>Pterygota</taxon>
        <taxon>Neoptera</taxon>
        <taxon>Endopterygota</taxon>
        <taxon>Coleoptera</taxon>
        <taxon>Polyphaga</taxon>
        <taxon>Scarabaeiformia</taxon>
        <taxon>Scarabaeidae</taxon>
        <taxon>Rutelinae</taxon>
        <taxon>Popillia</taxon>
    </lineage>
</organism>
<evidence type="ECO:0000313" key="9">
    <source>
        <dbReference type="Proteomes" id="UP001458880"/>
    </source>
</evidence>
<evidence type="ECO:0000259" key="7">
    <source>
        <dbReference type="Pfam" id="PF13091"/>
    </source>
</evidence>
<proteinExistence type="inferred from homology"/>
<feature type="domain" description="Phospholipase D-like" evidence="7">
    <location>
        <begin position="4"/>
        <end position="83"/>
    </location>
</feature>
<comment type="caution">
    <text evidence="8">The sequence shown here is derived from an EMBL/GenBank/DDBJ whole genome shotgun (WGS) entry which is preliminary data.</text>
</comment>
<dbReference type="Pfam" id="PF13091">
    <property type="entry name" value="PLDc_2"/>
    <property type="match status" value="1"/>
</dbReference>
<evidence type="ECO:0000256" key="5">
    <source>
        <dbReference type="ARBA" id="ARBA00040549"/>
    </source>
</evidence>
<comment type="similarity">
    <text evidence="4">Belongs to the phospholipase D family. MitoPLD/Zucchini subfamily.</text>
</comment>
<evidence type="ECO:0000256" key="1">
    <source>
        <dbReference type="ARBA" id="ARBA00022801"/>
    </source>
</evidence>
<sequence>MLKKSVIKELLKNGADVCIYARKNISSSIFHLKYAIKDYNTGFSAMCCGSLNWTNAAFLNNYENILFTTNEKIIDEYHRNYESSFSYVKTCMENDLFLPILDLLS</sequence>
<reference evidence="8 9" key="1">
    <citation type="journal article" date="2024" name="BMC Genomics">
        <title>De novo assembly and annotation of Popillia japonica's genome with initial clues to its potential as an invasive pest.</title>
        <authorList>
            <person name="Cucini C."/>
            <person name="Boschi S."/>
            <person name="Funari R."/>
            <person name="Cardaioli E."/>
            <person name="Iannotti N."/>
            <person name="Marturano G."/>
            <person name="Paoli F."/>
            <person name="Bruttini M."/>
            <person name="Carapelli A."/>
            <person name="Frati F."/>
            <person name="Nardi F."/>
        </authorList>
    </citation>
    <scope>NUCLEOTIDE SEQUENCE [LARGE SCALE GENOMIC DNA]</scope>
    <source>
        <strain evidence="8">DMR45628</strain>
    </source>
</reference>
<dbReference type="GO" id="GO:0034587">
    <property type="term" value="P:piRNA processing"/>
    <property type="evidence" value="ECO:0007669"/>
    <property type="project" value="TreeGrafter"/>
</dbReference>
<evidence type="ECO:0000256" key="3">
    <source>
        <dbReference type="ARBA" id="ARBA00023098"/>
    </source>
</evidence>
<dbReference type="EMBL" id="JASPKY010000238">
    <property type="protein sequence ID" value="KAK9717589.1"/>
    <property type="molecule type" value="Genomic_DNA"/>
</dbReference>
<keyword evidence="1" id="KW-0378">Hydrolase</keyword>
<dbReference type="Gene3D" id="3.30.870.10">
    <property type="entry name" value="Endonuclease Chain A"/>
    <property type="match status" value="1"/>
</dbReference>
<keyword evidence="3" id="KW-0443">Lipid metabolism</keyword>
<evidence type="ECO:0000256" key="6">
    <source>
        <dbReference type="ARBA" id="ARBA00043167"/>
    </source>
</evidence>
<name>A0AAW1KGJ9_POPJA</name>